<accession>A0A6A6H763</accession>
<feature type="compositionally biased region" description="Acidic residues" evidence="1">
    <location>
        <begin position="50"/>
        <end position="71"/>
    </location>
</feature>
<dbReference type="InterPro" id="IPR019380">
    <property type="entry name" value="Casein_kinase_sb_PP28"/>
</dbReference>
<protein>
    <recommendedName>
        <fullName evidence="2">Casein kinase substrate phosphoprotein PP28 domain-containing protein</fullName>
    </recommendedName>
</protein>
<gene>
    <name evidence="3" type="ORF">EV356DRAFT_503239</name>
</gene>
<feature type="compositionally biased region" description="Basic and acidic residues" evidence="1">
    <location>
        <begin position="151"/>
        <end position="173"/>
    </location>
</feature>
<evidence type="ECO:0000259" key="2">
    <source>
        <dbReference type="Pfam" id="PF10252"/>
    </source>
</evidence>
<dbReference type="InterPro" id="IPR039876">
    <property type="entry name" value="HAP28"/>
</dbReference>
<keyword evidence="4" id="KW-1185">Reference proteome</keyword>
<dbReference type="OrthoDB" id="21120at2759"/>
<evidence type="ECO:0000256" key="1">
    <source>
        <dbReference type="SAM" id="MobiDB-lite"/>
    </source>
</evidence>
<feature type="compositionally biased region" description="Acidic residues" evidence="1">
    <location>
        <begin position="119"/>
        <end position="130"/>
    </location>
</feature>
<dbReference type="AlphaFoldDB" id="A0A6A6H763"/>
<dbReference type="Proteomes" id="UP000800092">
    <property type="component" value="Unassembled WGS sequence"/>
</dbReference>
<dbReference type="EMBL" id="ML991804">
    <property type="protein sequence ID" value="KAF2233719.1"/>
    <property type="molecule type" value="Genomic_DNA"/>
</dbReference>
<feature type="domain" description="Casein kinase substrate phosphoprotein PP28" evidence="2">
    <location>
        <begin position="133"/>
        <end position="222"/>
    </location>
</feature>
<dbReference type="PANTHER" id="PTHR22055">
    <property type="entry name" value="28 KDA HEAT- AND ACID-STABLE PHOSPHOPROTEIN PDGF-ASSOCIATED PROTEIN"/>
    <property type="match status" value="1"/>
</dbReference>
<feature type="region of interest" description="Disordered" evidence="1">
    <location>
        <begin position="1"/>
        <end position="260"/>
    </location>
</feature>
<feature type="compositionally biased region" description="Low complexity" evidence="1">
    <location>
        <begin position="99"/>
        <end position="108"/>
    </location>
</feature>
<organism evidence="3 4">
    <name type="scientific">Viridothelium virens</name>
    <name type="common">Speckled blister lichen</name>
    <name type="synonym">Trypethelium virens</name>
    <dbReference type="NCBI Taxonomy" id="1048519"/>
    <lineage>
        <taxon>Eukaryota</taxon>
        <taxon>Fungi</taxon>
        <taxon>Dikarya</taxon>
        <taxon>Ascomycota</taxon>
        <taxon>Pezizomycotina</taxon>
        <taxon>Dothideomycetes</taxon>
        <taxon>Dothideomycetes incertae sedis</taxon>
        <taxon>Trypetheliales</taxon>
        <taxon>Trypetheliaceae</taxon>
        <taxon>Viridothelium</taxon>
    </lineage>
</organism>
<name>A0A6A6H763_VIRVR</name>
<reference evidence="3" key="1">
    <citation type="journal article" date="2020" name="Stud. Mycol.">
        <title>101 Dothideomycetes genomes: a test case for predicting lifestyles and emergence of pathogens.</title>
        <authorList>
            <person name="Haridas S."/>
            <person name="Albert R."/>
            <person name="Binder M."/>
            <person name="Bloem J."/>
            <person name="Labutti K."/>
            <person name="Salamov A."/>
            <person name="Andreopoulos B."/>
            <person name="Baker S."/>
            <person name="Barry K."/>
            <person name="Bills G."/>
            <person name="Bluhm B."/>
            <person name="Cannon C."/>
            <person name="Castanera R."/>
            <person name="Culley D."/>
            <person name="Daum C."/>
            <person name="Ezra D."/>
            <person name="Gonzalez J."/>
            <person name="Henrissat B."/>
            <person name="Kuo A."/>
            <person name="Liang C."/>
            <person name="Lipzen A."/>
            <person name="Lutzoni F."/>
            <person name="Magnuson J."/>
            <person name="Mondo S."/>
            <person name="Nolan M."/>
            <person name="Ohm R."/>
            <person name="Pangilinan J."/>
            <person name="Park H.-J."/>
            <person name="Ramirez L."/>
            <person name="Alfaro M."/>
            <person name="Sun H."/>
            <person name="Tritt A."/>
            <person name="Yoshinaga Y."/>
            <person name="Zwiers L.-H."/>
            <person name="Turgeon B."/>
            <person name="Goodwin S."/>
            <person name="Spatafora J."/>
            <person name="Crous P."/>
            <person name="Grigoriev I."/>
        </authorList>
    </citation>
    <scope>NUCLEOTIDE SEQUENCE</scope>
    <source>
        <strain evidence="3">Tuck. ex Michener</strain>
    </source>
</reference>
<sequence>MSSAAATARGRGGKFRKPKRGGGKHFSRNLRPLDADGAEVSMWADPKDKEDDEDDSDDEEDSEESSDDSDENSIPKNANSQLSREERKAAQRAKKEAAIAKAKQRAAAPGDLPPSESSSSEEDDDDDDDAPANPNHTAKARAQLNKPTSSEPKDPSKAKKPDTANLSRREREALQAQQAKLKYQKLHAEGKTDEARADLERLRLVRERREAEAARKKAEQEERDEQEKERKAEVEERERRMREAAAGTTGGKRGRGRGKK</sequence>
<feature type="compositionally biased region" description="Basic and acidic residues" evidence="1">
    <location>
        <begin position="186"/>
        <end position="243"/>
    </location>
</feature>
<feature type="compositionally biased region" description="Basic and acidic residues" evidence="1">
    <location>
        <begin position="83"/>
        <end position="98"/>
    </location>
</feature>
<feature type="compositionally biased region" description="Basic residues" evidence="1">
    <location>
        <begin position="11"/>
        <end position="28"/>
    </location>
</feature>
<dbReference type="Pfam" id="PF10252">
    <property type="entry name" value="PP28"/>
    <property type="match status" value="1"/>
</dbReference>
<proteinExistence type="predicted"/>
<evidence type="ECO:0000313" key="4">
    <source>
        <dbReference type="Proteomes" id="UP000800092"/>
    </source>
</evidence>
<evidence type="ECO:0000313" key="3">
    <source>
        <dbReference type="EMBL" id="KAF2233719.1"/>
    </source>
</evidence>
<feature type="compositionally biased region" description="Polar residues" evidence="1">
    <location>
        <begin position="72"/>
        <end position="82"/>
    </location>
</feature>